<proteinExistence type="predicted"/>
<sequence length="111" mass="12633">MYNPAGVRFCIFSHLKVLLLRTPSSSVLIKAYLLQQQINILLPIHIICSPNNNINWWIENMVQLFGRPKLNAKVFLKHNSCSYHSTSSNPLEISNTGHVLPKLPEVPKKTN</sequence>
<keyword evidence="1" id="KW-1185">Reference proteome</keyword>
<dbReference type="AlphaFoldDB" id="A0A1I7WBC2"/>
<reference evidence="2" key="1">
    <citation type="submission" date="2016-11" db="UniProtKB">
        <authorList>
            <consortium name="WormBaseParasite"/>
        </authorList>
    </citation>
    <scope>IDENTIFICATION</scope>
</reference>
<dbReference type="WBParaSite" id="Hba_01967">
    <property type="protein sequence ID" value="Hba_01967"/>
    <property type="gene ID" value="Hba_01967"/>
</dbReference>
<accession>A0A1I7WBC2</accession>
<name>A0A1I7WBC2_HETBA</name>
<evidence type="ECO:0000313" key="1">
    <source>
        <dbReference type="Proteomes" id="UP000095283"/>
    </source>
</evidence>
<protein>
    <submittedName>
        <fullName evidence="2">Ovule protein</fullName>
    </submittedName>
</protein>
<evidence type="ECO:0000313" key="2">
    <source>
        <dbReference type="WBParaSite" id="Hba_01967"/>
    </source>
</evidence>
<organism evidence="1 2">
    <name type="scientific">Heterorhabditis bacteriophora</name>
    <name type="common">Entomopathogenic nematode worm</name>
    <dbReference type="NCBI Taxonomy" id="37862"/>
    <lineage>
        <taxon>Eukaryota</taxon>
        <taxon>Metazoa</taxon>
        <taxon>Ecdysozoa</taxon>
        <taxon>Nematoda</taxon>
        <taxon>Chromadorea</taxon>
        <taxon>Rhabditida</taxon>
        <taxon>Rhabditina</taxon>
        <taxon>Rhabditomorpha</taxon>
        <taxon>Strongyloidea</taxon>
        <taxon>Heterorhabditidae</taxon>
        <taxon>Heterorhabditis</taxon>
    </lineage>
</organism>
<dbReference type="Proteomes" id="UP000095283">
    <property type="component" value="Unplaced"/>
</dbReference>